<dbReference type="EMBL" id="VSRR010083485">
    <property type="protein sequence ID" value="MPC90175.1"/>
    <property type="molecule type" value="Genomic_DNA"/>
</dbReference>
<evidence type="ECO:0000313" key="1">
    <source>
        <dbReference type="EMBL" id="MPC90175.1"/>
    </source>
</evidence>
<evidence type="ECO:0000313" key="2">
    <source>
        <dbReference type="Proteomes" id="UP000324222"/>
    </source>
</evidence>
<keyword evidence="2" id="KW-1185">Reference proteome</keyword>
<organism evidence="1 2">
    <name type="scientific">Portunus trituberculatus</name>
    <name type="common">Swimming crab</name>
    <name type="synonym">Neptunus trituberculatus</name>
    <dbReference type="NCBI Taxonomy" id="210409"/>
    <lineage>
        <taxon>Eukaryota</taxon>
        <taxon>Metazoa</taxon>
        <taxon>Ecdysozoa</taxon>
        <taxon>Arthropoda</taxon>
        <taxon>Crustacea</taxon>
        <taxon>Multicrustacea</taxon>
        <taxon>Malacostraca</taxon>
        <taxon>Eumalacostraca</taxon>
        <taxon>Eucarida</taxon>
        <taxon>Decapoda</taxon>
        <taxon>Pleocyemata</taxon>
        <taxon>Brachyura</taxon>
        <taxon>Eubrachyura</taxon>
        <taxon>Portunoidea</taxon>
        <taxon>Portunidae</taxon>
        <taxon>Portuninae</taxon>
        <taxon>Portunus</taxon>
    </lineage>
</organism>
<accession>A0A5B7J5X0</accession>
<gene>
    <name evidence="1" type="ORF">E2C01_085148</name>
</gene>
<proteinExistence type="predicted"/>
<sequence length="36" mass="3806">MVLHISCLDSCLSSLSFCVVKKVFPSQVRRGGHGGG</sequence>
<dbReference type="AlphaFoldDB" id="A0A5B7J5X0"/>
<name>A0A5B7J5X0_PORTR</name>
<comment type="caution">
    <text evidence="1">The sequence shown here is derived from an EMBL/GenBank/DDBJ whole genome shotgun (WGS) entry which is preliminary data.</text>
</comment>
<dbReference type="Proteomes" id="UP000324222">
    <property type="component" value="Unassembled WGS sequence"/>
</dbReference>
<reference evidence="1 2" key="1">
    <citation type="submission" date="2019-05" db="EMBL/GenBank/DDBJ databases">
        <title>Another draft genome of Portunus trituberculatus and its Hox gene families provides insights of decapod evolution.</title>
        <authorList>
            <person name="Jeong J.-H."/>
            <person name="Song I."/>
            <person name="Kim S."/>
            <person name="Choi T."/>
            <person name="Kim D."/>
            <person name="Ryu S."/>
            <person name="Kim W."/>
        </authorList>
    </citation>
    <scope>NUCLEOTIDE SEQUENCE [LARGE SCALE GENOMIC DNA]</scope>
    <source>
        <tissue evidence="1">Muscle</tissue>
    </source>
</reference>
<protein>
    <submittedName>
        <fullName evidence="1">Uncharacterized protein</fullName>
    </submittedName>
</protein>